<dbReference type="PRINTS" id="PR00719">
    <property type="entry name" value="LMWPTPASE"/>
</dbReference>
<dbReference type="InterPro" id="IPR050438">
    <property type="entry name" value="LMW_PTPase"/>
</dbReference>
<dbReference type="Proteomes" id="UP001447842">
    <property type="component" value="Chromosome"/>
</dbReference>
<dbReference type="SUPFAM" id="SSF52788">
    <property type="entry name" value="Phosphotyrosine protein phosphatases I"/>
    <property type="match status" value="1"/>
</dbReference>
<feature type="domain" description="Phosphotyrosine protein phosphatase I" evidence="5">
    <location>
        <begin position="2"/>
        <end position="144"/>
    </location>
</feature>
<dbReference type="InterPro" id="IPR023485">
    <property type="entry name" value="Ptyr_pPase"/>
</dbReference>
<protein>
    <recommendedName>
        <fullName evidence="2">protein-tyrosine-phosphatase</fullName>
        <ecNumber evidence="2">3.1.3.48</ecNumber>
    </recommendedName>
</protein>
<comment type="similarity">
    <text evidence="1">Belongs to the low molecular weight phosphotyrosine protein phosphatase family.</text>
</comment>
<keyword evidence="4" id="KW-0904">Protein phosphatase</keyword>
<gene>
    <name evidence="6" type="ORF">WCY31_12730</name>
</gene>
<evidence type="ECO:0000256" key="3">
    <source>
        <dbReference type="ARBA" id="ARBA00022801"/>
    </source>
</evidence>
<dbReference type="SMART" id="SM00226">
    <property type="entry name" value="LMWPc"/>
    <property type="match status" value="1"/>
</dbReference>
<keyword evidence="3 6" id="KW-0378">Hydrolase</keyword>
<dbReference type="PANTHER" id="PTHR11717">
    <property type="entry name" value="LOW MOLECULAR WEIGHT PROTEIN TYROSINE PHOSPHATASE"/>
    <property type="match status" value="1"/>
</dbReference>
<dbReference type="InterPro" id="IPR017867">
    <property type="entry name" value="Tyr_phospatase_low_mol_wt"/>
</dbReference>
<reference evidence="6 7" key="1">
    <citation type="submission" date="2024-03" db="EMBL/GenBank/DDBJ databases">
        <title>Sulfurimonas sp. HSL3-1.</title>
        <authorList>
            <person name="Wang S."/>
        </authorList>
    </citation>
    <scope>NUCLEOTIDE SEQUENCE [LARGE SCALE GENOMIC DNA]</scope>
    <source>
        <strain evidence="6 7">HSL3-1</strain>
    </source>
</reference>
<evidence type="ECO:0000313" key="6">
    <source>
        <dbReference type="EMBL" id="XAU15089.1"/>
    </source>
</evidence>
<dbReference type="RefSeq" id="WP_345972694.1">
    <property type="nucleotide sequence ID" value="NZ_CP147920.1"/>
</dbReference>
<dbReference type="InterPro" id="IPR036196">
    <property type="entry name" value="Ptyr_pPase_sf"/>
</dbReference>
<dbReference type="EC" id="3.1.3.48" evidence="2"/>
<dbReference type="Pfam" id="PF01451">
    <property type="entry name" value="LMWPc"/>
    <property type="match status" value="1"/>
</dbReference>
<evidence type="ECO:0000256" key="2">
    <source>
        <dbReference type="ARBA" id="ARBA00013064"/>
    </source>
</evidence>
<name>A0ABZ3HBT5_9BACT</name>
<evidence type="ECO:0000259" key="5">
    <source>
        <dbReference type="SMART" id="SM00226"/>
    </source>
</evidence>
<evidence type="ECO:0000313" key="7">
    <source>
        <dbReference type="Proteomes" id="UP001447842"/>
    </source>
</evidence>
<evidence type="ECO:0000256" key="1">
    <source>
        <dbReference type="ARBA" id="ARBA00011063"/>
    </source>
</evidence>
<keyword evidence="7" id="KW-1185">Reference proteome</keyword>
<accession>A0ABZ3HBT5</accession>
<sequence length="150" mass="16224">MRSILFVCLGNICRSPLAEAILRSQAEAKGMALRIDSAGTGSWHIGEPPCDHSVRVAKAHGLDIAAYRARQVCPGDADAFDVIVALDAKNVADLKRMGMANVYKLGDFGYGGEDVPDPYFFPGFEGFEKVFTMIETCCTTLMTRLATGLE</sequence>
<dbReference type="Gene3D" id="3.40.50.2300">
    <property type="match status" value="1"/>
</dbReference>
<dbReference type="GO" id="GO:0004725">
    <property type="term" value="F:protein tyrosine phosphatase activity"/>
    <property type="evidence" value="ECO:0007669"/>
    <property type="project" value="UniProtKB-EC"/>
</dbReference>
<evidence type="ECO:0000256" key="4">
    <source>
        <dbReference type="ARBA" id="ARBA00022912"/>
    </source>
</evidence>
<proteinExistence type="inferred from homology"/>
<organism evidence="6 7">
    <name type="scientific">Sulfurimonas diazotrophicus</name>
    <dbReference type="NCBI Taxonomy" id="3131939"/>
    <lineage>
        <taxon>Bacteria</taxon>
        <taxon>Pseudomonadati</taxon>
        <taxon>Campylobacterota</taxon>
        <taxon>Epsilonproteobacteria</taxon>
        <taxon>Campylobacterales</taxon>
        <taxon>Sulfurimonadaceae</taxon>
        <taxon>Sulfurimonas</taxon>
    </lineage>
</organism>
<dbReference type="PANTHER" id="PTHR11717:SF7">
    <property type="entry name" value="LOW MOLECULAR WEIGHT PHOSPHOTYROSINE PROTEIN PHOSPHATASE"/>
    <property type="match status" value="1"/>
</dbReference>
<dbReference type="CDD" id="cd16343">
    <property type="entry name" value="LMWPTP"/>
    <property type="match status" value="1"/>
</dbReference>
<dbReference type="EMBL" id="CP147920">
    <property type="protein sequence ID" value="XAU15089.1"/>
    <property type="molecule type" value="Genomic_DNA"/>
</dbReference>